<protein>
    <submittedName>
        <fullName evidence="1">Uncharacterized protein</fullName>
    </submittedName>
</protein>
<dbReference type="AlphaFoldDB" id="A0A8X8WFU7"/>
<evidence type="ECO:0000313" key="1">
    <source>
        <dbReference type="EMBL" id="KAG6393589.1"/>
    </source>
</evidence>
<reference evidence="1" key="1">
    <citation type="submission" date="2018-01" db="EMBL/GenBank/DDBJ databases">
        <authorList>
            <person name="Mao J.F."/>
        </authorList>
    </citation>
    <scope>NUCLEOTIDE SEQUENCE</scope>
    <source>
        <strain evidence="1">Huo1</strain>
        <tissue evidence="1">Leaf</tissue>
    </source>
</reference>
<name>A0A8X8WFU7_SALSN</name>
<gene>
    <name evidence="1" type="ORF">SASPL_147833</name>
</gene>
<reference evidence="1" key="2">
    <citation type="submission" date="2020-08" db="EMBL/GenBank/DDBJ databases">
        <title>Plant Genome Project.</title>
        <authorList>
            <person name="Zhang R.-G."/>
        </authorList>
    </citation>
    <scope>NUCLEOTIDE SEQUENCE</scope>
    <source>
        <strain evidence="1">Huo1</strain>
        <tissue evidence="1">Leaf</tissue>
    </source>
</reference>
<comment type="caution">
    <text evidence="1">The sequence shown here is derived from an EMBL/GenBank/DDBJ whole genome shotgun (WGS) entry which is preliminary data.</text>
</comment>
<accession>A0A8X8WFU7</accession>
<sequence length="102" mass="11581">MEGMSSAAIEVLVQNLLNLFKDEYSLLRGLDEDAQQLQRTLGIYIYLEGSCYKLKRLPSVDALNQLTKLEELHIKDFPELSIDSEWCNLLPGVDIRVDGKPV</sequence>
<organism evidence="1">
    <name type="scientific">Salvia splendens</name>
    <name type="common">Scarlet sage</name>
    <dbReference type="NCBI Taxonomy" id="180675"/>
    <lineage>
        <taxon>Eukaryota</taxon>
        <taxon>Viridiplantae</taxon>
        <taxon>Streptophyta</taxon>
        <taxon>Embryophyta</taxon>
        <taxon>Tracheophyta</taxon>
        <taxon>Spermatophyta</taxon>
        <taxon>Magnoliopsida</taxon>
        <taxon>eudicotyledons</taxon>
        <taxon>Gunneridae</taxon>
        <taxon>Pentapetalae</taxon>
        <taxon>asterids</taxon>
        <taxon>lamiids</taxon>
        <taxon>Lamiales</taxon>
        <taxon>Lamiaceae</taxon>
        <taxon>Nepetoideae</taxon>
        <taxon>Mentheae</taxon>
        <taxon>Salviinae</taxon>
        <taxon>Salvia</taxon>
        <taxon>Salvia subgen. Calosphace</taxon>
        <taxon>core Calosphace</taxon>
    </lineage>
</organism>
<evidence type="ECO:0000313" key="2">
    <source>
        <dbReference type="Proteomes" id="UP000298416"/>
    </source>
</evidence>
<dbReference type="Proteomes" id="UP000298416">
    <property type="component" value="Unassembled WGS sequence"/>
</dbReference>
<proteinExistence type="predicted"/>
<keyword evidence="2" id="KW-1185">Reference proteome</keyword>
<dbReference type="EMBL" id="PNBA02000018">
    <property type="protein sequence ID" value="KAG6393589.1"/>
    <property type="molecule type" value="Genomic_DNA"/>
</dbReference>